<keyword evidence="3" id="KW-0540">Nuclease</keyword>
<gene>
    <name evidence="7" type="ORF">Pmar_PMAR022604</name>
</gene>
<dbReference type="PROSITE" id="PS50994">
    <property type="entry name" value="INTEGRASE"/>
    <property type="match status" value="1"/>
</dbReference>
<dbReference type="GO" id="GO:0003676">
    <property type="term" value="F:nucleic acid binding"/>
    <property type="evidence" value="ECO:0007669"/>
    <property type="project" value="InterPro"/>
</dbReference>
<feature type="region of interest" description="Disordered" evidence="5">
    <location>
        <begin position="640"/>
        <end position="668"/>
    </location>
</feature>
<evidence type="ECO:0000313" key="8">
    <source>
        <dbReference type="Proteomes" id="UP000007800"/>
    </source>
</evidence>
<evidence type="ECO:0000256" key="1">
    <source>
        <dbReference type="ARBA" id="ARBA00022679"/>
    </source>
</evidence>
<dbReference type="EMBL" id="GG672752">
    <property type="protein sequence ID" value="EER16754.1"/>
    <property type="molecule type" value="Genomic_DNA"/>
</dbReference>
<accession>C5KFK5</accession>
<dbReference type="InterPro" id="IPR043502">
    <property type="entry name" value="DNA/RNA_pol_sf"/>
</dbReference>
<dbReference type="InterPro" id="IPR012337">
    <property type="entry name" value="RNaseH-like_sf"/>
</dbReference>
<dbReference type="GeneID" id="9063864"/>
<keyword evidence="4" id="KW-0378">Hydrolase</keyword>
<name>C5KFK5_PERM5</name>
<dbReference type="InterPro" id="IPR050951">
    <property type="entry name" value="Retrovirus_Pol_polyprotein"/>
</dbReference>
<keyword evidence="8" id="KW-1185">Reference proteome</keyword>
<dbReference type="OMA" id="KCLSSHY"/>
<organism evidence="8">
    <name type="scientific">Perkinsus marinus (strain ATCC 50983 / TXsc)</name>
    <dbReference type="NCBI Taxonomy" id="423536"/>
    <lineage>
        <taxon>Eukaryota</taxon>
        <taxon>Sar</taxon>
        <taxon>Alveolata</taxon>
        <taxon>Perkinsozoa</taxon>
        <taxon>Perkinsea</taxon>
        <taxon>Perkinsida</taxon>
        <taxon>Perkinsidae</taxon>
        <taxon>Perkinsus</taxon>
    </lineage>
</organism>
<keyword evidence="2" id="KW-0548">Nucleotidyltransferase</keyword>
<dbReference type="CDD" id="cd00303">
    <property type="entry name" value="retropepsin_like"/>
    <property type="match status" value="1"/>
</dbReference>
<dbReference type="PANTHER" id="PTHR37984:SF5">
    <property type="entry name" value="PROTEIN NYNRIN-LIKE"/>
    <property type="match status" value="1"/>
</dbReference>
<protein>
    <submittedName>
        <fullName evidence="7">Gag/pol/env polyprotein, putative</fullName>
    </submittedName>
</protein>
<sequence length="2289" mass="250004">MTGGNKEDARPQKIAPEGSYISGTVKVPQKPTPKVPHASATEAEVTSPDKSFEDLPSAGSEPSIQHHAFQDNLLSRSPSFNSTAARPSKDSSSSDSHASHKYEDRPDETKAAHVSTPSFRPGEAGRLPSSDVKVSVVDIPYKTGNQTDQHLPQGQTSKTEGLYGSPIALPISNLNYANGQYGQPPLQAPTVDHANGQYGQPPLQAPTVDHANGQYGQPPLQVPTVDYANGQYGQYPLQRLHLGPVNAQCGHYPVQVPYGPLSIPYVGSDLPVSTDARGDGRRGLSFYPASHSRPAVMGNVYGATSSLPWQEYGNGPLPVPPLTGQNPSCAPPSRAPVPFQDIGYGTTGPHPQYALYGPPPQLGHQGTVPAQVPTHHHNPLAGGDYSGVHQFSGQSYNPYAKEFLTESQLRDTNRRVESLIALWRKDHQPFTGGQGSSVPKLIHDWTTFCSTQWLGVTDPPAVRAFMGGALSVKLSADIKAAYESCRVADFCSRSYHHSLMHYALAYIRAHHSAPVSATHILQKFLANKQNGRPLSVFLDEIETATWEMRFIFESNQHAPLDIGYIASSIIIGLDEPHNGTFYDEIKSRYGEGMPNTFDGLADVLRALRRRVFVLSTGMSTGLKKSVPQHQLQPLVNQVSAVPGGSTASVKTLEGAEDPPQQHSDHRKKQSKSDFCKRCYKGAHSEEACTADEPKDLSVRCRCGSRRHAVDKCPLDQAKVKCSRCLGAEGLPQQQPHRSGVCPYSLQQIQKAGSGGQSATAKAVNPSPAAAHAKSVLIVDGHVTGGSHGAQPHIPYPEIYAVDIGAQVKLSSVAVSQELRSPISVAYPDCAASVTASCLWDSGATATLVRRDVIQLLDERSQLPALSRVMSVSPTVGSTPTTEAILADNRTRISIQGTCRLRLATRNATAELDVFIVDQLGCPIILGVPTLAALRVTLSFSDSSISITTGQQPRESSTLPIVGQSATMEVASLNAETSSIQTVPDLPPSQLSAVLHQRLLPCTTPSDCITIETTRSGRYAVNFKSDKLEKVAGSGWSATVARARRCTSRKSGSELRLIQQALDKLKASHGVSTLTLRSLSVPPPKSAIAKLYSGNELIKHTHLCQGDWLHRHHPVFVPSQFVLKPSSVSTPCRIVFDCREVNKVLSKPNTTRWDLLHYLTYSCTVPVVSYGDLAKAFNQVLLTSRSAGTCCTVLRSPDSGLFTLVVWCVMPFGASPSPGGLELSTAYIALESRDLYSQLAPRFDDVSPNGTLRLPEFYQHRDFDHARPVLESAFNDSPEIRSALSATLPEDLGWRDYVDDWSWGLYHVRQLHWAKSVFTGVARFRGFSYAEGKENDSWQVGSDAPLLGYHLRDDRLCTVIDVPDLAFGATKRDVSKCLSSHYDPLGRHIELSMYSRGIWRRVVSSINTSAVATDLSWRCRVSTELIEEVNDWLRLARAAPPTPRYIPLHSGPFCDIPCCIAISCDASNAAWATDTRSRLGGGPLSPRLRGRGGMFPAPACVSTSSLSAEATIPRKELHALVQAAAEAHYLCSTLGLDRRLGTEIYIMSDSLINIQRLSWLAGKSKDAASVHIGKKGKHRFSENDLNKLIQVREHLWRCVIPVTIIHVPSALNLADNASRCLPVSPTSSQLRLLELLLDRPFERPRYVPPSGPDEKIDDLSDAVPACGEDELFDDGDEPTLFIGAIHDNARPGAIPPPFQQDDSLPVFSAEEEESLDTELQRLVSLDAFYSAIVSYLKDGTVNPPFSPARIRRVSACYQLDDRNRLYKVTLQTPTGDIIRQRVVVATGAGRKLTYRLVVTKHILWNHLGTKKLTLKLAREYFWKRMEASVRSAVATCLPCVRANATRRFRSSAGVRNVQSLRPFMVVGIDLYLPGLRSDDREHRNRSPGTDVTAMLLITCTATGFIKACVIRGSVTAQTVCECLEATFSSSIFPSIVLSDNDAKFCAQVTQRWCRSRHIVHCFAPVYSPLLCLWERGHREVTKLLRACVEDKINYGEKAWHTIVLECVNVLNGSPYGSTTWLSPRMLAFPYFSESEYYGGDPSTDEILNKMSMFTSPAEAKKLRDEGRSSYRLKLLHYLQHWETYRQASRARVLADQGRECDLQANDQVYHLTNASASAKLASRVQGPYKVDSLEPGRATAILSSPNGSKFRAWVGNLIKVPSNEFVDSVPTTPPCPWSLDGLPPVAVLPPPPRPVPTWPPTFLTNSTTSTSTTMPPNNAMSANSSSPVLPVVSAPLQESSTTAQPQSYNPNAMWPFNDSDTVAASSLEPNSACPPTTEDMEVVIPDYLPL</sequence>
<dbReference type="SUPFAM" id="SSF56672">
    <property type="entry name" value="DNA/RNA polymerases"/>
    <property type="match status" value="1"/>
</dbReference>
<evidence type="ECO:0000256" key="4">
    <source>
        <dbReference type="ARBA" id="ARBA00022759"/>
    </source>
</evidence>
<dbReference type="SUPFAM" id="SSF53098">
    <property type="entry name" value="Ribonuclease H-like"/>
    <property type="match status" value="1"/>
</dbReference>
<dbReference type="GO" id="GO:0015074">
    <property type="term" value="P:DNA integration"/>
    <property type="evidence" value="ECO:0007669"/>
    <property type="project" value="InterPro"/>
</dbReference>
<feature type="compositionally biased region" description="Basic and acidic residues" evidence="5">
    <location>
        <begin position="1"/>
        <end position="11"/>
    </location>
</feature>
<dbReference type="Gene3D" id="2.40.70.10">
    <property type="entry name" value="Acid Proteases"/>
    <property type="match status" value="1"/>
</dbReference>
<evidence type="ECO:0000259" key="6">
    <source>
        <dbReference type="PROSITE" id="PS50994"/>
    </source>
</evidence>
<dbReference type="InterPro" id="IPR021109">
    <property type="entry name" value="Peptidase_aspartic_dom_sf"/>
</dbReference>
<dbReference type="GO" id="GO:0004519">
    <property type="term" value="F:endonuclease activity"/>
    <property type="evidence" value="ECO:0007669"/>
    <property type="project" value="UniProtKB-KW"/>
</dbReference>
<dbReference type="InterPro" id="IPR041588">
    <property type="entry name" value="Integrase_H2C2"/>
</dbReference>
<feature type="domain" description="Integrase catalytic" evidence="6">
    <location>
        <begin position="1857"/>
        <end position="2030"/>
    </location>
</feature>
<evidence type="ECO:0000256" key="2">
    <source>
        <dbReference type="ARBA" id="ARBA00022695"/>
    </source>
</evidence>
<keyword evidence="1" id="KW-0808">Transferase</keyword>
<feature type="region of interest" description="Disordered" evidence="5">
    <location>
        <begin position="2206"/>
        <end position="2226"/>
    </location>
</feature>
<evidence type="ECO:0000313" key="7">
    <source>
        <dbReference type="EMBL" id="EER16754.1"/>
    </source>
</evidence>
<keyword evidence="4" id="KW-0255">Endonuclease</keyword>
<dbReference type="InterPro" id="IPR001584">
    <property type="entry name" value="Integrase_cat-core"/>
</dbReference>
<dbReference type="Gene3D" id="1.10.340.70">
    <property type="match status" value="1"/>
</dbReference>
<dbReference type="Gene3D" id="3.30.420.10">
    <property type="entry name" value="Ribonuclease H-like superfamily/Ribonuclease H"/>
    <property type="match status" value="1"/>
</dbReference>
<feature type="region of interest" description="Disordered" evidence="5">
    <location>
        <begin position="1"/>
        <end position="131"/>
    </location>
</feature>
<dbReference type="OrthoDB" id="5920040at2759"/>
<dbReference type="InParanoid" id="C5KFK5"/>
<dbReference type="GO" id="GO:0016779">
    <property type="term" value="F:nucleotidyltransferase activity"/>
    <property type="evidence" value="ECO:0007669"/>
    <property type="project" value="UniProtKB-KW"/>
</dbReference>
<reference evidence="7 8" key="1">
    <citation type="submission" date="2008-07" db="EMBL/GenBank/DDBJ databases">
        <authorList>
            <person name="El-Sayed N."/>
            <person name="Caler E."/>
            <person name="Inman J."/>
            <person name="Amedeo P."/>
            <person name="Hass B."/>
            <person name="Wortman J."/>
        </authorList>
    </citation>
    <scope>NUCLEOTIDE SEQUENCE [LARGE SCALE GENOMIC DNA]</scope>
    <source>
        <strain evidence="8">ATCC 50983 / TXsc</strain>
    </source>
</reference>
<dbReference type="PANTHER" id="PTHR37984">
    <property type="entry name" value="PROTEIN CBG26694"/>
    <property type="match status" value="1"/>
</dbReference>
<proteinExistence type="predicted"/>
<evidence type="ECO:0000256" key="3">
    <source>
        <dbReference type="ARBA" id="ARBA00022722"/>
    </source>
</evidence>
<feature type="compositionally biased region" description="Polar residues" evidence="5">
    <location>
        <begin position="72"/>
        <end position="85"/>
    </location>
</feature>
<feature type="compositionally biased region" description="Basic and acidic residues" evidence="5">
    <location>
        <begin position="97"/>
        <end position="111"/>
    </location>
</feature>
<evidence type="ECO:0000256" key="5">
    <source>
        <dbReference type="SAM" id="MobiDB-lite"/>
    </source>
</evidence>
<dbReference type="InterPro" id="IPR036397">
    <property type="entry name" value="RNaseH_sf"/>
</dbReference>
<dbReference type="RefSeq" id="XP_002784958.1">
    <property type="nucleotide sequence ID" value="XM_002784912.1"/>
</dbReference>
<feature type="compositionally biased region" description="Polar residues" evidence="5">
    <location>
        <begin position="640"/>
        <end position="649"/>
    </location>
</feature>
<dbReference type="Pfam" id="PF17921">
    <property type="entry name" value="Integrase_H2C2"/>
    <property type="match status" value="1"/>
</dbReference>
<dbReference type="Proteomes" id="UP000007800">
    <property type="component" value="Unassembled WGS sequence"/>
</dbReference>